<dbReference type="EMBL" id="JABBXH010000001">
    <property type="protein sequence ID" value="NMP30366.1"/>
    <property type="molecule type" value="Genomic_DNA"/>
</dbReference>
<keyword evidence="1" id="KW-0732">Signal</keyword>
<dbReference type="InterPro" id="IPR058248">
    <property type="entry name" value="Lxx211020-like"/>
</dbReference>
<gene>
    <name evidence="2" type="ORF">HII17_02225</name>
</gene>
<evidence type="ECO:0000313" key="2">
    <source>
        <dbReference type="EMBL" id="NMP30366.1"/>
    </source>
</evidence>
<keyword evidence="3" id="KW-1185">Reference proteome</keyword>
<dbReference type="PANTHER" id="PTHR36302:SF1">
    <property type="entry name" value="COPPER CHAPERONE PCU(A)C"/>
    <property type="match status" value="1"/>
</dbReference>
<dbReference type="InterPro" id="IPR007410">
    <property type="entry name" value="LpqE-like"/>
</dbReference>
<evidence type="ECO:0000313" key="3">
    <source>
        <dbReference type="Proteomes" id="UP000568664"/>
    </source>
</evidence>
<comment type="caution">
    <text evidence="2">The sequence shown here is derived from an EMBL/GenBank/DDBJ whole genome shotgun (WGS) entry which is preliminary data.</text>
</comment>
<dbReference type="RefSeq" id="WP_169073683.1">
    <property type="nucleotide sequence ID" value="NZ_JABBXH010000001.1"/>
</dbReference>
<dbReference type="Proteomes" id="UP000568664">
    <property type="component" value="Unassembled WGS sequence"/>
</dbReference>
<name>A0A7Y0Q5Q7_9GAMM</name>
<reference evidence="2 3" key="1">
    <citation type="submission" date="2020-04" db="EMBL/GenBank/DDBJ databases">
        <title>Thalassotalea sp. M1531, isolated from the surface of marine red alga.</title>
        <authorList>
            <person name="Pang L."/>
            <person name="Lu D.-C."/>
        </authorList>
    </citation>
    <scope>NUCLEOTIDE SEQUENCE [LARGE SCALE GENOMIC DNA]</scope>
    <source>
        <strain evidence="2 3">M1531</strain>
    </source>
</reference>
<dbReference type="InterPro" id="IPR036182">
    <property type="entry name" value="PCuAC_sf"/>
</dbReference>
<feature type="signal peptide" evidence="1">
    <location>
        <begin position="1"/>
        <end position="22"/>
    </location>
</feature>
<dbReference type="SUPFAM" id="SSF110087">
    <property type="entry name" value="DR1885-like metal-binding protein"/>
    <property type="match status" value="1"/>
</dbReference>
<dbReference type="AlphaFoldDB" id="A0A7Y0Q5Q7"/>
<sequence length="155" mass="17392">MSTFSRVVTVFTLILSTFSAFGSNVDVNDGYIREVIPGNEITSSYMTINNNSEQQVTLIGAKSREIPRIEIHEHLMADGMMKMRQKEFIIIAAGDSAVLQPMGLHLMMFDIKTPLKAGQDVNVTLLFKEGQEIDVLLPVKSIKQTKPKTKHHHNH</sequence>
<feature type="chain" id="PRO_5031550919" evidence="1">
    <location>
        <begin position="23"/>
        <end position="155"/>
    </location>
</feature>
<accession>A0A7Y0Q5Q7</accession>
<proteinExistence type="predicted"/>
<organism evidence="2 3">
    <name type="scientific">Thalassotalea algicola</name>
    <dbReference type="NCBI Taxonomy" id="2716224"/>
    <lineage>
        <taxon>Bacteria</taxon>
        <taxon>Pseudomonadati</taxon>
        <taxon>Pseudomonadota</taxon>
        <taxon>Gammaproteobacteria</taxon>
        <taxon>Alteromonadales</taxon>
        <taxon>Colwelliaceae</taxon>
        <taxon>Thalassotalea</taxon>
    </lineage>
</organism>
<protein>
    <submittedName>
        <fullName evidence="2">Copper chaperone PCu(A)C</fullName>
    </submittedName>
</protein>
<dbReference type="Gene3D" id="2.60.40.1890">
    <property type="entry name" value="PCu(A)C copper chaperone"/>
    <property type="match status" value="1"/>
</dbReference>
<evidence type="ECO:0000256" key="1">
    <source>
        <dbReference type="SAM" id="SignalP"/>
    </source>
</evidence>
<dbReference type="PANTHER" id="PTHR36302">
    <property type="entry name" value="BLR7088 PROTEIN"/>
    <property type="match status" value="1"/>
</dbReference>
<dbReference type="Pfam" id="PF04314">
    <property type="entry name" value="PCuAC"/>
    <property type="match status" value="1"/>
</dbReference>